<dbReference type="EMBL" id="CM023481">
    <property type="protein sequence ID" value="KAH6946399.1"/>
    <property type="molecule type" value="Genomic_DNA"/>
</dbReference>
<dbReference type="Proteomes" id="UP000821845">
    <property type="component" value="Chromosome 1"/>
</dbReference>
<keyword evidence="2" id="KW-1185">Reference proteome</keyword>
<comment type="caution">
    <text evidence="1">The sequence shown here is derived from an EMBL/GenBank/DDBJ whole genome shotgun (WGS) entry which is preliminary data.</text>
</comment>
<evidence type="ECO:0000313" key="1">
    <source>
        <dbReference type="EMBL" id="KAH6946399.1"/>
    </source>
</evidence>
<proteinExistence type="predicted"/>
<evidence type="ECO:0000313" key="2">
    <source>
        <dbReference type="Proteomes" id="UP000821845"/>
    </source>
</evidence>
<gene>
    <name evidence="1" type="ORF">HPB50_013233</name>
</gene>
<protein>
    <submittedName>
        <fullName evidence="1">Uncharacterized protein</fullName>
    </submittedName>
</protein>
<organism evidence="1 2">
    <name type="scientific">Hyalomma asiaticum</name>
    <name type="common">Tick</name>
    <dbReference type="NCBI Taxonomy" id="266040"/>
    <lineage>
        <taxon>Eukaryota</taxon>
        <taxon>Metazoa</taxon>
        <taxon>Ecdysozoa</taxon>
        <taxon>Arthropoda</taxon>
        <taxon>Chelicerata</taxon>
        <taxon>Arachnida</taxon>
        <taxon>Acari</taxon>
        <taxon>Parasitiformes</taxon>
        <taxon>Ixodida</taxon>
        <taxon>Ixodoidea</taxon>
        <taxon>Ixodidae</taxon>
        <taxon>Hyalomminae</taxon>
        <taxon>Hyalomma</taxon>
    </lineage>
</organism>
<sequence>MTYSWRLDESANVLCEMGCRHSKIVDETTSISAGPVQTVLQPRCQRRRHQIRWAKQASSCSESRRVDPRVSAKYAVKAVIAKGRFSRVLRAENRLSKQPYAIKVIETRDGSHVETELAVLRRVRHPNVVRLDEVFCIGCRVYMVMELATGGSLLDKVETCALFVEGDAARVVGMVACGLAHLHELGIAHRNLQPENVLYGHSGAGSKVMIADFGEASAPQFGREAPMDTICGGDLRYMAPELVSRRPYTGAVDMWSLGVIAYLLLTGVLPFNADNDADVTHLILRAELTAPEQVSLFGCT</sequence>
<name>A0ACB7TK48_HYAAI</name>
<reference evidence="1" key="1">
    <citation type="submission" date="2020-05" db="EMBL/GenBank/DDBJ databases">
        <title>Large-scale comparative analyses of tick genomes elucidate their genetic diversity and vector capacities.</title>
        <authorList>
            <person name="Jia N."/>
            <person name="Wang J."/>
            <person name="Shi W."/>
            <person name="Du L."/>
            <person name="Sun Y."/>
            <person name="Zhan W."/>
            <person name="Jiang J."/>
            <person name="Wang Q."/>
            <person name="Zhang B."/>
            <person name="Ji P."/>
            <person name="Sakyi L.B."/>
            <person name="Cui X."/>
            <person name="Yuan T."/>
            <person name="Jiang B."/>
            <person name="Yang W."/>
            <person name="Lam T.T.-Y."/>
            <person name="Chang Q."/>
            <person name="Ding S."/>
            <person name="Wang X."/>
            <person name="Zhu J."/>
            <person name="Ruan X."/>
            <person name="Zhao L."/>
            <person name="Wei J."/>
            <person name="Que T."/>
            <person name="Du C."/>
            <person name="Cheng J."/>
            <person name="Dai P."/>
            <person name="Han X."/>
            <person name="Huang E."/>
            <person name="Gao Y."/>
            <person name="Liu J."/>
            <person name="Shao H."/>
            <person name="Ye R."/>
            <person name="Li L."/>
            <person name="Wei W."/>
            <person name="Wang X."/>
            <person name="Wang C."/>
            <person name="Yang T."/>
            <person name="Huo Q."/>
            <person name="Li W."/>
            <person name="Guo W."/>
            <person name="Chen H."/>
            <person name="Zhou L."/>
            <person name="Ni X."/>
            <person name="Tian J."/>
            <person name="Zhou Y."/>
            <person name="Sheng Y."/>
            <person name="Liu T."/>
            <person name="Pan Y."/>
            <person name="Xia L."/>
            <person name="Li J."/>
            <person name="Zhao F."/>
            <person name="Cao W."/>
        </authorList>
    </citation>
    <scope>NUCLEOTIDE SEQUENCE</scope>
    <source>
        <strain evidence="1">Hyas-2018</strain>
    </source>
</reference>
<accession>A0ACB7TK48</accession>